<name>A0A1B4V334_9GAMM</name>
<gene>
    <name evidence="2" type="ORF">SVA_1180</name>
</gene>
<feature type="transmembrane region" description="Helical" evidence="1">
    <location>
        <begin position="6"/>
        <end position="27"/>
    </location>
</feature>
<keyword evidence="1" id="KW-0812">Transmembrane</keyword>
<reference evidence="2 3" key="1">
    <citation type="submission" date="2015-08" db="EMBL/GenBank/DDBJ databases">
        <title>Complete genome sequence of Sulfurifustis variabilis.</title>
        <authorList>
            <person name="Miura A."/>
            <person name="Kojima H."/>
            <person name="Fukui M."/>
        </authorList>
    </citation>
    <scope>NUCLEOTIDE SEQUENCE [LARGE SCALE GENOMIC DNA]</scope>
    <source>
        <strain evidence="3">skN76</strain>
    </source>
</reference>
<accession>A0A1B4V334</accession>
<dbReference type="KEGG" id="sva:SVA_1180"/>
<dbReference type="Proteomes" id="UP000218899">
    <property type="component" value="Chromosome"/>
</dbReference>
<evidence type="ECO:0000256" key="1">
    <source>
        <dbReference type="SAM" id="Phobius"/>
    </source>
</evidence>
<keyword evidence="1" id="KW-0472">Membrane</keyword>
<proteinExistence type="predicted"/>
<dbReference type="AlphaFoldDB" id="A0A1B4V334"/>
<evidence type="ECO:0000313" key="2">
    <source>
        <dbReference type="EMBL" id="BAU47755.1"/>
    </source>
</evidence>
<keyword evidence="3" id="KW-1185">Reference proteome</keyword>
<dbReference type="RefSeq" id="WP_096460093.1">
    <property type="nucleotide sequence ID" value="NZ_AP014936.1"/>
</dbReference>
<feature type="transmembrane region" description="Helical" evidence="1">
    <location>
        <begin position="39"/>
        <end position="59"/>
    </location>
</feature>
<keyword evidence="1" id="KW-1133">Transmembrane helix</keyword>
<sequence length="211" mass="23394">MPSVPTWIAIVAAALAAFFLVGALGALRRARVVRMLTRFTLATLFLALAGLFGLLSVAVQGYQALTREEVAAVVRTEPIGEQRFRARFRFPDGREATYQLSGDELYVDAHILKWKPVANVLGLHTAYELDRVAGRYLRVDEERQAPRTVHSLSPERPVDLFELRRRHAMLAPLLDAEYGSASFIPADQAQTLEVRVSTTGLLIRKVGPDSP</sequence>
<evidence type="ECO:0000313" key="3">
    <source>
        <dbReference type="Proteomes" id="UP000218899"/>
    </source>
</evidence>
<dbReference type="EMBL" id="AP014936">
    <property type="protein sequence ID" value="BAU47755.1"/>
    <property type="molecule type" value="Genomic_DNA"/>
</dbReference>
<dbReference type="OrthoDB" id="9156649at2"/>
<organism evidence="2 3">
    <name type="scientific">Sulfurifustis variabilis</name>
    <dbReference type="NCBI Taxonomy" id="1675686"/>
    <lineage>
        <taxon>Bacteria</taxon>
        <taxon>Pseudomonadati</taxon>
        <taxon>Pseudomonadota</taxon>
        <taxon>Gammaproteobacteria</taxon>
        <taxon>Acidiferrobacterales</taxon>
        <taxon>Acidiferrobacteraceae</taxon>
        <taxon>Sulfurifustis</taxon>
    </lineage>
</organism>
<protein>
    <submittedName>
        <fullName evidence="2">Cation/multidrug efflux pump</fullName>
    </submittedName>
</protein>